<dbReference type="EMBL" id="RKMH01000002">
    <property type="protein sequence ID" value="RPA65976.1"/>
    <property type="molecule type" value="Genomic_DNA"/>
</dbReference>
<evidence type="ECO:0000256" key="1">
    <source>
        <dbReference type="SAM" id="MobiDB-lite"/>
    </source>
</evidence>
<organism evidence="3 4">
    <name type="scientific">Gordonia oryzae</name>
    <dbReference type="NCBI Taxonomy" id="2487349"/>
    <lineage>
        <taxon>Bacteria</taxon>
        <taxon>Bacillati</taxon>
        <taxon>Actinomycetota</taxon>
        <taxon>Actinomycetes</taxon>
        <taxon>Mycobacteriales</taxon>
        <taxon>Gordoniaceae</taxon>
        <taxon>Gordonia</taxon>
    </lineage>
</organism>
<dbReference type="Proteomes" id="UP000267536">
    <property type="component" value="Unassembled WGS sequence"/>
</dbReference>
<keyword evidence="4" id="KW-1185">Reference proteome</keyword>
<feature type="region of interest" description="Disordered" evidence="1">
    <location>
        <begin position="1"/>
        <end position="81"/>
    </location>
</feature>
<evidence type="ECO:0000313" key="3">
    <source>
        <dbReference type="EMBL" id="RPA65976.1"/>
    </source>
</evidence>
<dbReference type="InterPro" id="IPR011044">
    <property type="entry name" value="Quino_amine_DH_bsu"/>
</dbReference>
<feature type="compositionally biased region" description="Polar residues" evidence="1">
    <location>
        <begin position="1"/>
        <end position="15"/>
    </location>
</feature>
<comment type="caution">
    <text evidence="3">The sequence shown here is derived from an EMBL/GenBank/DDBJ whole genome shotgun (WGS) entry which is preliminary data.</text>
</comment>
<dbReference type="Gene3D" id="2.130.10.10">
    <property type="entry name" value="YVTN repeat-like/Quinoprotein amine dehydrogenase"/>
    <property type="match status" value="1"/>
</dbReference>
<feature type="compositionally biased region" description="Pro residues" evidence="1">
    <location>
        <begin position="68"/>
        <end position="77"/>
    </location>
</feature>
<evidence type="ECO:0000256" key="2">
    <source>
        <dbReference type="SAM" id="Phobius"/>
    </source>
</evidence>
<name>A0A3N4GZ41_9ACTN</name>
<feature type="transmembrane region" description="Helical" evidence="2">
    <location>
        <begin position="89"/>
        <end position="112"/>
    </location>
</feature>
<keyword evidence="2" id="KW-1133">Transmembrane helix</keyword>
<accession>A0A3N4GZ41</accession>
<protein>
    <submittedName>
        <fullName evidence="3">Uncharacterized protein</fullName>
    </submittedName>
</protein>
<reference evidence="3 4" key="1">
    <citation type="submission" date="2018-11" db="EMBL/GenBank/DDBJ databases">
        <title>Draft genome sequence of Gordonia sp. RS15-1S isolated from rice stems.</title>
        <authorList>
            <person name="Muangham S."/>
        </authorList>
    </citation>
    <scope>NUCLEOTIDE SEQUENCE [LARGE SCALE GENOMIC DNA]</scope>
    <source>
        <strain evidence="3 4">RS15-1S</strain>
    </source>
</reference>
<proteinExistence type="predicted"/>
<evidence type="ECO:0000313" key="4">
    <source>
        <dbReference type="Proteomes" id="UP000267536"/>
    </source>
</evidence>
<sequence length="553" mass="56141">MPNQPATNQPATDQPTGGYPQPEYPATGFPQPGFPHPHLEPGYAGPGGPGPGYPAQVYQTPAHQAPGYPWPAPPAPDGPTLTGSSGRTWLWVALGSVAFVVVIAIAAVIVVAGSDGGSDSATAALAPGDDTVHAEEIESIPRPSSNDVASMPAEPSAKWSAGAAVPGWWGASATALVLGSAERSPSVTVVDSATGRTRFRQEVPPGRFVDLCGATDTRIACTTAASETAPETLLVLDAHSGTRIADTPLPWQPSAVQGVHAVGDRFVVTYGSSTSPGAVIATDTNGTVTWSGQGSGVAADQPVIVQADSPLPNTNEVSLLRASDGKQIVSLSRSSIPRFPAVPFTVYQGGVAVINPQGTGTDFYSVDGTKTASLQGWAPAAQNDDSGSPAPAAPVLGRIAADIGKTSHIIGAANPRTGHIIWRRTGSEFNGVRLSAVMVGDLLGARLGLGGHSSQPSTDDGNPHPDGPLQLFDPLTGAVRSVPVAIGPTQSTTDVLSTDGKRLITSRGPTLTAYDLATGAQAWQFQSDGQTLRSAGSLIFGTGGPDGVSSIGP</sequence>
<keyword evidence="2" id="KW-0472">Membrane</keyword>
<dbReference type="OrthoDB" id="4376409at2"/>
<dbReference type="SUPFAM" id="SSF50969">
    <property type="entry name" value="YVTN repeat-like/Quinoprotein amine dehydrogenase"/>
    <property type="match status" value="1"/>
</dbReference>
<dbReference type="AlphaFoldDB" id="A0A3N4GZ41"/>
<gene>
    <name evidence="3" type="ORF">EF294_04110</name>
</gene>
<keyword evidence="2" id="KW-0812">Transmembrane</keyword>
<dbReference type="InterPro" id="IPR015943">
    <property type="entry name" value="WD40/YVTN_repeat-like_dom_sf"/>
</dbReference>